<protein>
    <submittedName>
        <fullName evidence="3">Uncharacterized protein</fullName>
    </submittedName>
</protein>
<evidence type="ECO:0000313" key="3">
    <source>
        <dbReference type="Ensembl" id="ENSMSIP00000032504.1"/>
    </source>
</evidence>
<dbReference type="PANTHER" id="PTHR10424">
    <property type="entry name" value="VIRAL ENVELOPE PROTEIN"/>
    <property type="match status" value="1"/>
</dbReference>
<dbReference type="SUPFAM" id="SSF58069">
    <property type="entry name" value="Virus ectodomain"/>
    <property type="match status" value="1"/>
</dbReference>
<keyword evidence="2" id="KW-0472">Membrane</keyword>
<proteinExistence type="predicted"/>
<evidence type="ECO:0000256" key="2">
    <source>
        <dbReference type="SAM" id="Phobius"/>
    </source>
</evidence>
<sequence>MDPDATTDYRLCLSSGPPYYEGIAFNGDFNKTSSHASCLWRTGKKLTLTEVSGRSPGLCIGIPPPSHQHLCGRTHSVSKTNTNYYPVLCPVGWWASNTGLTPCVLTSVCDHSSDFCGMVQLLPHVYYYPASHLEDEYTNKRSKSEPVSLTLALLMGLGLTVGVGMDVTALIEGRQGTQSLKEAINENLSMLEKSISELEKSLTSLSEVVLQKRRGLDLLFLKEGGLCAALKEECCFYADHTGIVRDSMQKLRERLERRKQDQEAQQGWFKSWYSKSPWMTTLLSALARPILTICLVLIFGPCLISKGIAFVKSRVNAVQPMVLQHQYQPIVNIKEE</sequence>
<dbReference type="CDD" id="cd09851">
    <property type="entry name" value="HTLV-1-like_HR1-HR2"/>
    <property type="match status" value="1"/>
</dbReference>
<organism evidence="3 4">
    <name type="scientific">Mus spicilegus</name>
    <name type="common">Mound-building mouse</name>
    <dbReference type="NCBI Taxonomy" id="10103"/>
    <lineage>
        <taxon>Eukaryota</taxon>
        <taxon>Metazoa</taxon>
        <taxon>Chordata</taxon>
        <taxon>Craniata</taxon>
        <taxon>Vertebrata</taxon>
        <taxon>Euteleostomi</taxon>
        <taxon>Mammalia</taxon>
        <taxon>Eutheria</taxon>
        <taxon>Euarchontoglires</taxon>
        <taxon>Glires</taxon>
        <taxon>Rodentia</taxon>
        <taxon>Myomorpha</taxon>
        <taxon>Muroidea</taxon>
        <taxon>Muridae</taxon>
        <taxon>Murinae</taxon>
        <taxon>Mus</taxon>
        <taxon>Mus</taxon>
    </lineage>
</organism>
<dbReference type="InterPro" id="IPR018154">
    <property type="entry name" value="TLV/ENV_coat_polyprotein"/>
</dbReference>
<evidence type="ECO:0000313" key="4">
    <source>
        <dbReference type="Proteomes" id="UP000694415"/>
    </source>
</evidence>
<keyword evidence="2" id="KW-0812">Transmembrane</keyword>
<feature type="transmembrane region" description="Helical" evidence="2">
    <location>
        <begin position="278"/>
        <end position="304"/>
    </location>
</feature>
<dbReference type="Proteomes" id="UP000694415">
    <property type="component" value="Unplaced"/>
</dbReference>
<reference evidence="3" key="2">
    <citation type="submission" date="2025-09" db="UniProtKB">
        <authorList>
            <consortium name="Ensembl"/>
        </authorList>
    </citation>
    <scope>IDENTIFICATION</scope>
</reference>
<keyword evidence="4" id="KW-1185">Reference proteome</keyword>
<evidence type="ECO:0000256" key="1">
    <source>
        <dbReference type="SAM" id="Coils"/>
    </source>
</evidence>
<keyword evidence="2" id="KW-1133">Transmembrane helix</keyword>
<keyword evidence="1" id="KW-0175">Coiled coil</keyword>
<dbReference type="Pfam" id="PF00429">
    <property type="entry name" value="TLV_coat"/>
    <property type="match status" value="1"/>
</dbReference>
<dbReference type="AlphaFoldDB" id="A0A8C6I7T9"/>
<dbReference type="PANTHER" id="PTHR10424:SF72">
    <property type="entry name" value="BC035947 PROTEIN-RELATED"/>
    <property type="match status" value="1"/>
</dbReference>
<feature type="transmembrane region" description="Helical" evidence="2">
    <location>
        <begin position="149"/>
        <end position="171"/>
    </location>
</feature>
<dbReference type="GeneTree" id="ENSGT00690000102286"/>
<accession>A0A8C6I7T9</accession>
<name>A0A8C6I7T9_MUSSI</name>
<reference evidence="3" key="1">
    <citation type="submission" date="2025-08" db="UniProtKB">
        <authorList>
            <consortium name="Ensembl"/>
        </authorList>
    </citation>
    <scope>IDENTIFICATION</scope>
</reference>
<feature type="coiled-coil region" evidence="1">
    <location>
        <begin position="181"/>
        <end position="208"/>
    </location>
</feature>
<dbReference type="Gene3D" id="1.10.287.210">
    <property type="match status" value="1"/>
</dbReference>
<dbReference type="Ensembl" id="ENSMSIT00000041016.1">
    <property type="protein sequence ID" value="ENSMSIP00000032504.1"/>
    <property type="gene ID" value="ENSMSIG00000027257.1"/>
</dbReference>